<keyword evidence="8" id="KW-0626">Porin</keyword>
<proteinExistence type="predicted"/>
<evidence type="ECO:0000256" key="11">
    <source>
        <dbReference type="SAM" id="SignalP"/>
    </source>
</evidence>
<accession>A0A6I1I0Y9</accession>
<comment type="caution">
    <text evidence="13">The sequence shown here is derived from an EMBL/GenBank/DDBJ whole genome shotgun (WGS) entry which is preliminary data.</text>
</comment>
<dbReference type="GO" id="GO:0006811">
    <property type="term" value="P:monoatomic ion transport"/>
    <property type="evidence" value="ECO:0007669"/>
    <property type="project" value="UniProtKB-KW"/>
</dbReference>
<dbReference type="InterPro" id="IPR050298">
    <property type="entry name" value="Gram-neg_bact_OMP"/>
</dbReference>
<feature type="domain" description="Porin" evidence="12">
    <location>
        <begin position="23"/>
        <end position="392"/>
    </location>
</feature>
<keyword evidence="3" id="KW-0813">Transport</keyword>
<reference evidence="13 14" key="1">
    <citation type="submission" date="2019-10" db="EMBL/GenBank/DDBJ databases">
        <title>Three novel species isolated from a subtropical stream in China.</title>
        <authorList>
            <person name="Lu H."/>
        </authorList>
    </citation>
    <scope>NUCLEOTIDE SEQUENCE [LARGE SCALE GENOMIC DNA]</scope>
    <source>
        <strain evidence="13 14">FT13W</strain>
    </source>
</reference>
<keyword evidence="7" id="KW-0406">Ion transport</keyword>
<evidence type="ECO:0000256" key="3">
    <source>
        <dbReference type="ARBA" id="ARBA00022448"/>
    </source>
</evidence>
<dbReference type="CDD" id="cd00342">
    <property type="entry name" value="gram_neg_porins"/>
    <property type="match status" value="1"/>
</dbReference>
<keyword evidence="14" id="KW-1185">Reference proteome</keyword>
<organism evidence="13 14">
    <name type="scientific">Janthinobacterium violaceinigrum</name>
    <dbReference type="NCBI Taxonomy" id="2654252"/>
    <lineage>
        <taxon>Bacteria</taxon>
        <taxon>Pseudomonadati</taxon>
        <taxon>Pseudomonadota</taxon>
        <taxon>Betaproteobacteria</taxon>
        <taxon>Burkholderiales</taxon>
        <taxon>Oxalobacteraceae</taxon>
        <taxon>Janthinobacterium</taxon>
    </lineage>
</organism>
<evidence type="ECO:0000256" key="4">
    <source>
        <dbReference type="ARBA" id="ARBA00022452"/>
    </source>
</evidence>
<dbReference type="GO" id="GO:0046930">
    <property type="term" value="C:pore complex"/>
    <property type="evidence" value="ECO:0007669"/>
    <property type="project" value="UniProtKB-KW"/>
</dbReference>
<sequence>MKAREEEKHMTPQNNRCTRRVLAVAILAALSGGALAEGILENRHVETRIYGFLNGEIESVKAVGGATPYASRGRISDGNSRIGFAGSIGLRDDIRGIWQIEGSLNNFDEGGVNGQGKSATIESRNTFVGIESKRFGRFIVGNNDSVYRSLVGSGGALGGNLGLTVQGVDVWNNTSAQLSGNADSLFGRGEARYKNSAHYLSPEWRGFQAGASYGFDEQRTTGDDRARYSLAARYSIGAFSIGAGYDRQQNTGVDVENLSKGFGMRNASVSGVNTSFYKLLATYKFPTKTSVGLGFESGSYGYAVQSLPTPGNIYTSLQTGSMKQRSVMASLSQEVGYDVTVMLAAGKLGKLDNTTFAKPDDFGATQISLGATYKIDEQFMPYVYFTRINNKAQQNVNLGQSPLHSNNSGQDDAFLAPGNSPRAFGFGFIARF</sequence>
<dbReference type="AlphaFoldDB" id="A0A6I1I0Y9"/>
<dbReference type="EMBL" id="WFLI01000012">
    <property type="protein sequence ID" value="KAB8064555.1"/>
    <property type="molecule type" value="Genomic_DNA"/>
</dbReference>
<evidence type="ECO:0000256" key="7">
    <source>
        <dbReference type="ARBA" id="ARBA00023065"/>
    </source>
</evidence>
<dbReference type="GO" id="GO:0015288">
    <property type="term" value="F:porin activity"/>
    <property type="evidence" value="ECO:0007669"/>
    <property type="project" value="UniProtKB-KW"/>
</dbReference>
<dbReference type="Gene3D" id="2.40.160.10">
    <property type="entry name" value="Porin"/>
    <property type="match status" value="1"/>
</dbReference>
<dbReference type="PANTHER" id="PTHR34501:SF9">
    <property type="entry name" value="MAJOR OUTER MEMBRANE PROTEIN P.IA"/>
    <property type="match status" value="1"/>
</dbReference>
<evidence type="ECO:0000259" key="12">
    <source>
        <dbReference type="Pfam" id="PF13609"/>
    </source>
</evidence>
<dbReference type="SUPFAM" id="SSF56935">
    <property type="entry name" value="Porins"/>
    <property type="match status" value="1"/>
</dbReference>
<comment type="subunit">
    <text evidence="2">Homotrimer.</text>
</comment>
<keyword evidence="10" id="KW-0998">Cell outer membrane</keyword>
<feature type="chain" id="PRO_5026014146" evidence="11">
    <location>
        <begin position="37"/>
        <end position="432"/>
    </location>
</feature>
<keyword evidence="6 11" id="KW-0732">Signal</keyword>
<evidence type="ECO:0000256" key="6">
    <source>
        <dbReference type="ARBA" id="ARBA00022729"/>
    </source>
</evidence>
<evidence type="ECO:0000256" key="8">
    <source>
        <dbReference type="ARBA" id="ARBA00023114"/>
    </source>
</evidence>
<dbReference type="Pfam" id="PF13609">
    <property type="entry name" value="Porin_4"/>
    <property type="match status" value="1"/>
</dbReference>
<dbReference type="GO" id="GO:0009279">
    <property type="term" value="C:cell outer membrane"/>
    <property type="evidence" value="ECO:0007669"/>
    <property type="project" value="UniProtKB-SubCell"/>
</dbReference>
<feature type="signal peptide" evidence="11">
    <location>
        <begin position="1"/>
        <end position="36"/>
    </location>
</feature>
<evidence type="ECO:0000256" key="2">
    <source>
        <dbReference type="ARBA" id="ARBA00011233"/>
    </source>
</evidence>
<protein>
    <submittedName>
        <fullName evidence="13">Porin</fullName>
    </submittedName>
</protein>
<name>A0A6I1I0Y9_9BURK</name>
<comment type="subcellular location">
    <subcellularLocation>
        <location evidence="1">Cell outer membrane</location>
        <topology evidence="1">Multi-pass membrane protein</topology>
    </subcellularLocation>
</comment>
<gene>
    <name evidence="13" type="ORF">GCN75_12850</name>
</gene>
<evidence type="ECO:0000256" key="10">
    <source>
        <dbReference type="ARBA" id="ARBA00023237"/>
    </source>
</evidence>
<dbReference type="PANTHER" id="PTHR34501">
    <property type="entry name" value="PROTEIN YDDL-RELATED"/>
    <property type="match status" value="1"/>
</dbReference>
<dbReference type="InterPro" id="IPR033900">
    <property type="entry name" value="Gram_neg_porin_domain"/>
</dbReference>
<evidence type="ECO:0000256" key="1">
    <source>
        <dbReference type="ARBA" id="ARBA00004571"/>
    </source>
</evidence>
<keyword evidence="9" id="KW-0472">Membrane</keyword>
<evidence type="ECO:0000256" key="9">
    <source>
        <dbReference type="ARBA" id="ARBA00023136"/>
    </source>
</evidence>
<evidence type="ECO:0000313" key="14">
    <source>
        <dbReference type="Proteomes" id="UP000468717"/>
    </source>
</evidence>
<keyword evidence="5" id="KW-0812">Transmembrane</keyword>
<dbReference type="Proteomes" id="UP000468717">
    <property type="component" value="Unassembled WGS sequence"/>
</dbReference>
<evidence type="ECO:0000256" key="5">
    <source>
        <dbReference type="ARBA" id="ARBA00022692"/>
    </source>
</evidence>
<evidence type="ECO:0000313" key="13">
    <source>
        <dbReference type="EMBL" id="KAB8064555.1"/>
    </source>
</evidence>
<dbReference type="InterPro" id="IPR023614">
    <property type="entry name" value="Porin_dom_sf"/>
</dbReference>
<keyword evidence="4" id="KW-1134">Transmembrane beta strand</keyword>